<feature type="transmembrane region" description="Helical" evidence="1">
    <location>
        <begin position="90"/>
        <end position="111"/>
    </location>
</feature>
<dbReference type="OrthoDB" id="2111682at2"/>
<comment type="caution">
    <text evidence="2">The sequence shown here is derived from an EMBL/GenBank/DDBJ whole genome shotgun (WGS) entry which is preliminary data.</text>
</comment>
<dbReference type="Proteomes" id="UP000244240">
    <property type="component" value="Unassembled WGS sequence"/>
</dbReference>
<keyword evidence="1" id="KW-0812">Transmembrane</keyword>
<protein>
    <submittedName>
        <fullName evidence="2">Uncharacterized protein DUF2512</fullName>
    </submittedName>
</protein>
<proteinExistence type="predicted"/>
<reference evidence="2 3" key="1">
    <citation type="submission" date="2018-04" db="EMBL/GenBank/DDBJ databases">
        <title>Genomic Encyclopedia of Archaeal and Bacterial Type Strains, Phase II (KMG-II): from individual species to whole genera.</title>
        <authorList>
            <person name="Goeker M."/>
        </authorList>
    </citation>
    <scope>NUCLEOTIDE SEQUENCE [LARGE SCALE GENOMIC DNA]</scope>
    <source>
        <strain evidence="2 3">DSM 45787</strain>
    </source>
</reference>
<evidence type="ECO:0000313" key="3">
    <source>
        <dbReference type="Proteomes" id="UP000244240"/>
    </source>
</evidence>
<accession>A0A2T6BH04</accession>
<gene>
    <name evidence="2" type="ORF">C8P63_11939</name>
</gene>
<evidence type="ECO:0000313" key="2">
    <source>
        <dbReference type="EMBL" id="PTX55332.1"/>
    </source>
</evidence>
<dbReference type="AlphaFoldDB" id="A0A2T6BH04"/>
<organism evidence="2 3">
    <name type="scientific">Melghirimyces profundicolus</name>
    <dbReference type="NCBI Taxonomy" id="1242148"/>
    <lineage>
        <taxon>Bacteria</taxon>
        <taxon>Bacillati</taxon>
        <taxon>Bacillota</taxon>
        <taxon>Bacilli</taxon>
        <taxon>Bacillales</taxon>
        <taxon>Thermoactinomycetaceae</taxon>
        <taxon>Melghirimyces</taxon>
    </lineage>
</organism>
<dbReference type="EMBL" id="QBKR01000019">
    <property type="protein sequence ID" value="PTX55332.1"/>
    <property type="molecule type" value="Genomic_DNA"/>
</dbReference>
<dbReference type="InterPro" id="IPR019649">
    <property type="entry name" value="DUF2512"/>
</dbReference>
<keyword evidence="3" id="KW-1185">Reference proteome</keyword>
<feature type="transmembrane region" description="Helical" evidence="1">
    <location>
        <begin position="7"/>
        <end position="25"/>
    </location>
</feature>
<evidence type="ECO:0000256" key="1">
    <source>
        <dbReference type="SAM" id="Phobius"/>
    </source>
</evidence>
<feature type="transmembrane region" description="Helical" evidence="1">
    <location>
        <begin position="31"/>
        <end position="53"/>
    </location>
</feature>
<keyword evidence="1" id="KW-1133">Transmembrane helix</keyword>
<feature type="transmembrane region" description="Helical" evidence="1">
    <location>
        <begin position="60"/>
        <end position="78"/>
    </location>
</feature>
<dbReference type="Pfam" id="PF10710">
    <property type="entry name" value="DUF2512"/>
    <property type="match status" value="1"/>
</dbReference>
<sequence length="120" mass="13363">MLHGKLLLVKFIATYLSLIIALGWVQNLNWLHLAVVSLVLTVVGYILGEVWILPHVNNTVLTLVDVVLALLVIGFVGNRLYAMDLTLTNLSFFLGAALFIAVVEWIIHAYVQKNVLKRAL</sequence>
<dbReference type="RefSeq" id="WP_108024995.1">
    <property type="nucleotide sequence ID" value="NZ_QBKR01000019.1"/>
</dbReference>
<name>A0A2T6BH04_9BACL</name>
<keyword evidence="1" id="KW-0472">Membrane</keyword>